<evidence type="ECO:0000313" key="3">
    <source>
        <dbReference type="Proteomes" id="UP000886885"/>
    </source>
</evidence>
<dbReference type="OrthoDB" id="18193at2759"/>
<gene>
    <name evidence="2" type="ORF">POTOM_007502</name>
</gene>
<dbReference type="PANTHER" id="PTHR47589">
    <property type="entry name" value="FATTY-ACID-BINDING PROTEIN 1"/>
    <property type="match status" value="1"/>
</dbReference>
<name>A0A8X8ACF2_POPTO</name>
<dbReference type="GO" id="GO:0006631">
    <property type="term" value="P:fatty acid metabolic process"/>
    <property type="evidence" value="ECO:0007669"/>
    <property type="project" value="TreeGrafter"/>
</dbReference>
<dbReference type="PANTHER" id="PTHR47589:SF5">
    <property type="entry name" value="CHALCONE ISOMERASE DOMAIN-CONTAINING PROTEIN"/>
    <property type="match status" value="1"/>
</dbReference>
<sequence>MVSLRFPFLFSQPKKHPNGISRTITSRSFSATTATVACALAAGAAAFAGIAATRNSKNPKQDNPFIQNALNLLFSNHLLAPWASLSLADPSPSVVETKTGAAFPSVIFESRRLLGIGLRKKVILGLKNIDVYAFGVYADVDEVRKVLSEKYGKLSVSELKESKEFKEDFMGGDIGMTVRLQIVYSKLSIRSVRSAFEESVGSRLQKFGEPNSKELLQRFTSQFKDEYKIPRGSVIELSREQGHVLRTTTLVIDFVKARRSAFALTTLMRLLGITGTFDGKEVGSIQSKLLCQSILDLYIGEDPFDKEAKEDIESKFASLLQVDH</sequence>
<dbReference type="Proteomes" id="UP000886885">
    <property type="component" value="Chromosome 2A"/>
</dbReference>
<evidence type="ECO:0000259" key="1">
    <source>
        <dbReference type="Pfam" id="PF16035"/>
    </source>
</evidence>
<feature type="domain" description="Chalcone isomerase" evidence="1">
    <location>
        <begin position="112"/>
        <end position="312"/>
    </location>
</feature>
<comment type="caution">
    <text evidence="2">The sequence shown here is derived from an EMBL/GenBank/DDBJ whole genome shotgun (WGS) entry which is preliminary data.</text>
</comment>
<dbReference type="InterPro" id="IPR016087">
    <property type="entry name" value="Chalcone_isomerase"/>
</dbReference>
<dbReference type="GO" id="GO:0009570">
    <property type="term" value="C:chloroplast stroma"/>
    <property type="evidence" value="ECO:0007669"/>
    <property type="project" value="TreeGrafter"/>
</dbReference>
<evidence type="ECO:0000313" key="2">
    <source>
        <dbReference type="EMBL" id="KAG6785911.1"/>
    </source>
</evidence>
<organism evidence="2 3">
    <name type="scientific">Populus tomentosa</name>
    <name type="common">Chinese white poplar</name>
    <dbReference type="NCBI Taxonomy" id="118781"/>
    <lineage>
        <taxon>Eukaryota</taxon>
        <taxon>Viridiplantae</taxon>
        <taxon>Streptophyta</taxon>
        <taxon>Embryophyta</taxon>
        <taxon>Tracheophyta</taxon>
        <taxon>Spermatophyta</taxon>
        <taxon>Magnoliopsida</taxon>
        <taxon>eudicotyledons</taxon>
        <taxon>Gunneridae</taxon>
        <taxon>Pentapetalae</taxon>
        <taxon>rosids</taxon>
        <taxon>fabids</taxon>
        <taxon>Malpighiales</taxon>
        <taxon>Salicaceae</taxon>
        <taxon>Saliceae</taxon>
        <taxon>Populus</taxon>
    </lineage>
</organism>
<dbReference type="AlphaFoldDB" id="A0A8X8ACF2"/>
<dbReference type="GO" id="GO:0005504">
    <property type="term" value="F:fatty acid binding"/>
    <property type="evidence" value="ECO:0007669"/>
    <property type="project" value="TreeGrafter"/>
</dbReference>
<protein>
    <recommendedName>
        <fullName evidence="1">Chalcone isomerase domain-containing protein</fullName>
    </recommendedName>
</protein>
<reference evidence="2" key="1">
    <citation type="journal article" date="2020" name="bioRxiv">
        <title>Hybrid origin of Populus tomentosa Carr. identified through genome sequencing and phylogenomic analysis.</title>
        <authorList>
            <person name="An X."/>
            <person name="Gao K."/>
            <person name="Chen Z."/>
            <person name="Li J."/>
            <person name="Yang X."/>
            <person name="Yang X."/>
            <person name="Zhou J."/>
            <person name="Guo T."/>
            <person name="Zhao T."/>
            <person name="Huang S."/>
            <person name="Miao D."/>
            <person name="Khan W.U."/>
            <person name="Rao P."/>
            <person name="Ye M."/>
            <person name="Lei B."/>
            <person name="Liao W."/>
            <person name="Wang J."/>
            <person name="Ji L."/>
            <person name="Li Y."/>
            <person name="Guo B."/>
            <person name="Mustafa N.S."/>
            <person name="Li S."/>
            <person name="Yun Q."/>
            <person name="Keller S.R."/>
            <person name="Mao J."/>
            <person name="Zhang R."/>
            <person name="Strauss S.H."/>
        </authorList>
    </citation>
    <scope>NUCLEOTIDE SEQUENCE</scope>
    <source>
        <strain evidence="2">GM15</strain>
        <tissue evidence="2">Leaf</tissue>
    </source>
</reference>
<dbReference type="EMBL" id="JAAWWB010000003">
    <property type="protein sequence ID" value="KAG6785911.1"/>
    <property type="molecule type" value="Genomic_DNA"/>
</dbReference>
<proteinExistence type="predicted"/>
<accession>A0A8X8ACF2</accession>
<dbReference type="InterPro" id="IPR044228">
    <property type="entry name" value="FAP1"/>
</dbReference>
<keyword evidence="3" id="KW-1185">Reference proteome</keyword>
<dbReference type="Pfam" id="PF16035">
    <property type="entry name" value="Chalcone_2"/>
    <property type="match status" value="1"/>
</dbReference>